<comment type="caution">
    <text evidence="1">The sequence shown here is derived from an EMBL/GenBank/DDBJ whole genome shotgun (WGS) entry which is preliminary data.</text>
</comment>
<reference evidence="1 2" key="1">
    <citation type="submission" date="2023-03" db="EMBL/GenBank/DDBJ databases">
        <title>Draft genome sequence of the bacteria which degrade cell wall of Tricholomamatutake.</title>
        <authorList>
            <person name="Konishi Y."/>
            <person name="Fukuta Y."/>
            <person name="Shirasaka N."/>
        </authorList>
    </citation>
    <scope>NUCLEOTIDE SEQUENCE [LARGE SCALE GENOMIC DNA]</scope>
    <source>
        <strain evidence="2">mu1</strain>
    </source>
</reference>
<name>A0ABQ6GFH8_9BACL</name>
<organism evidence="1 2">
    <name type="scientific">Paenibacillus glycanilyticus</name>
    <dbReference type="NCBI Taxonomy" id="126569"/>
    <lineage>
        <taxon>Bacteria</taxon>
        <taxon>Bacillati</taxon>
        <taxon>Bacillota</taxon>
        <taxon>Bacilli</taxon>
        <taxon>Bacillales</taxon>
        <taxon>Paenibacillaceae</taxon>
        <taxon>Paenibacillus</taxon>
    </lineage>
</organism>
<dbReference type="EMBL" id="BSSQ01000014">
    <property type="protein sequence ID" value="GLX68990.1"/>
    <property type="molecule type" value="Genomic_DNA"/>
</dbReference>
<protein>
    <submittedName>
        <fullName evidence="1">Uncharacterized protein</fullName>
    </submittedName>
</protein>
<proteinExistence type="predicted"/>
<dbReference type="RefSeq" id="WP_284239778.1">
    <property type="nucleotide sequence ID" value="NZ_BSSQ01000014.1"/>
</dbReference>
<sequence length="252" mass="28385">MMRGRKRELRSAAVSRSVMLITLIAAVISISGCMYPKSEMKQNQVAPKEAVRNVQAAIDQYQSETGMLPMKNSSEDTPVYEKFLVDFSQLTNKGYISSIPTAAFENGGNYYFLIINEETKPQIKLMNLVTYQQANDIQSWVNDYKNSHDGQLPASGQAYPGYSYIDYKAMNKKSPDLRSDYSFQTLAAMMDETGRVYIDYGPDIMQVIQKHSDVKPSADADLRTVLVDSDQYVPVKAPAYHWVNNEPQAVKS</sequence>
<dbReference type="Proteomes" id="UP001157114">
    <property type="component" value="Unassembled WGS sequence"/>
</dbReference>
<keyword evidence="2" id="KW-1185">Reference proteome</keyword>
<evidence type="ECO:0000313" key="1">
    <source>
        <dbReference type="EMBL" id="GLX68990.1"/>
    </source>
</evidence>
<dbReference type="PROSITE" id="PS51257">
    <property type="entry name" value="PROKAR_LIPOPROTEIN"/>
    <property type="match status" value="1"/>
</dbReference>
<gene>
    <name evidence="1" type="ORF">MU1_33350</name>
</gene>
<evidence type="ECO:0000313" key="2">
    <source>
        <dbReference type="Proteomes" id="UP001157114"/>
    </source>
</evidence>
<accession>A0ABQ6GFH8</accession>